<dbReference type="InterPro" id="IPR007814">
    <property type="entry name" value="PaaA_PaaC"/>
</dbReference>
<dbReference type="InterPro" id="IPR011882">
    <property type="entry name" value="PaaC"/>
</dbReference>
<protein>
    <submittedName>
        <fullName evidence="1">Ring-1,2-phenylacetyl-CoA epoxidase subunit PaaC</fullName>
    </submittedName>
</protein>
<dbReference type="STRING" id="29529.SAMN04488122_0620"/>
<dbReference type="Gene3D" id="1.20.1260.10">
    <property type="match status" value="1"/>
</dbReference>
<organism evidence="1 2">
    <name type="scientific">Chitinophaga arvensicola</name>
    <dbReference type="NCBI Taxonomy" id="29529"/>
    <lineage>
        <taxon>Bacteria</taxon>
        <taxon>Pseudomonadati</taxon>
        <taxon>Bacteroidota</taxon>
        <taxon>Chitinophagia</taxon>
        <taxon>Chitinophagales</taxon>
        <taxon>Chitinophagaceae</taxon>
        <taxon>Chitinophaga</taxon>
    </lineage>
</organism>
<keyword evidence="2" id="KW-1185">Reference proteome</keyword>
<evidence type="ECO:0000313" key="1">
    <source>
        <dbReference type="EMBL" id="SEW10502.1"/>
    </source>
</evidence>
<dbReference type="Proteomes" id="UP000199310">
    <property type="component" value="Unassembled WGS sequence"/>
</dbReference>
<dbReference type="InterPro" id="IPR009078">
    <property type="entry name" value="Ferritin-like_SF"/>
</dbReference>
<dbReference type="EMBL" id="FOJG01000001">
    <property type="protein sequence ID" value="SEW10502.1"/>
    <property type="molecule type" value="Genomic_DNA"/>
</dbReference>
<dbReference type="PANTHER" id="PTHR30458">
    <property type="entry name" value="PHENYLACETIC ACID DEGRADATION PROTEIN PAA"/>
    <property type="match status" value="1"/>
</dbReference>
<name>A0A1I0P8G5_9BACT</name>
<evidence type="ECO:0000313" key="2">
    <source>
        <dbReference type="Proteomes" id="UP000199310"/>
    </source>
</evidence>
<dbReference type="InterPro" id="IPR012347">
    <property type="entry name" value="Ferritin-like"/>
</dbReference>
<proteinExistence type="predicted"/>
<sequence>MMNNAALTDLIIKMADDELIQGHRNSEWTGLGPVMEEDIAFSSMAQDKIGHAWALYRMLHEDLGGADPDSFAFLRPEKDFKSSHLVEMPNGEYDFSLMRHFLFDQAETIRYESLQDSSFEPLRLLSNKVKGELKYHTLHANAWIMQLSRAGEESYSRMQQALNDTIALAAGLFEPSPVYEDALIAEKVYPGETALYHRWLDRIYPVLVKASLNLPEAGAIVPVYGGRQGIHTPYLQPLLKEMSEVFNLDTEARW</sequence>
<dbReference type="Pfam" id="PF05138">
    <property type="entry name" value="PaaA_PaaC"/>
    <property type="match status" value="1"/>
</dbReference>
<dbReference type="PANTHER" id="PTHR30458:SF0">
    <property type="entry name" value="1,2-PHENYLACETYL-COA EPOXIDASE, SUBUNIT C"/>
    <property type="match status" value="1"/>
</dbReference>
<accession>A0A1I0P8G5</accession>
<gene>
    <name evidence="1" type="ORF">SAMN04488122_0620</name>
</gene>
<dbReference type="AlphaFoldDB" id="A0A1I0P8G5"/>
<reference evidence="2" key="1">
    <citation type="submission" date="2016-10" db="EMBL/GenBank/DDBJ databases">
        <authorList>
            <person name="Varghese N."/>
            <person name="Submissions S."/>
        </authorList>
    </citation>
    <scope>NUCLEOTIDE SEQUENCE [LARGE SCALE GENOMIC DNA]</scope>
    <source>
        <strain evidence="2">DSM 3695</strain>
    </source>
</reference>
<dbReference type="GO" id="GO:0010124">
    <property type="term" value="P:phenylacetate catabolic process"/>
    <property type="evidence" value="ECO:0007669"/>
    <property type="project" value="InterPro"/>
</dbReference>
<dbReference type="RefSeq" id="WP_218150273.1">
    <property type="nucleotide sequence ID" value="NZ_FOJG01000001.1"/>
</dbReference>
<dbReference type="GO" id="GO:0005829">
    <property type="term" value="C:cytosol"/>
    <property type="evidence" value="ECO:0007669"/>
    <property type="project" value="TreeGrafter"/>
</dbReference>
<dbReference type="SUPFAM" id="SSF47240">
    <property type="entry name" value="Ferritin-like"/>
    <property type="match status" value="1"/>
</dbReference>
<dbReference type="NCBIfam" id="TIGR02158">
    <property type="entry name" value="PA_CoA_Oxy3"/>
    <property type="match status" value="1"/>
</dbReference>
<dbReference type="InterPro" id="IPR052703">
    <property type="entry name" value="Aromatic_CoA_ox/epox"/>
</dbReference>